<reference evidence="5 6" key="1">
    <citation type="submission" date="2015-01" db="EMBL/GenBank/DDBJ databases">
        <title>The Genome Sequence of Exophiala xenobiotica CBS118157.</title>
        <authorList>
            <consortium name="The Broad Institute Genomics Platform"/>
            <person name="Cuomo C."/>
            <person name="de Hoog S."/>
            <person name="Gorbushina A."/>
            <person name="Stielow B."/>
            <person name="Teixiera M."/>
            <person name="Abouelleil A."/>
            <person name="Chapman S.B."/>
            <person name="Priest M."/>
            <person name="Young S.K."/>
            <person name="Wortman J."/>
            <person name="Nusbaum C."/>
            <person name="Birren B."/>
        </authorList>
    </citation>
    <scope>NUCLEOTIDE SEQUENCE [LARGE SCALE GENOMIC DNA]</scope>
    <source>
        <strain evidence="5 6">CBS 118157</strain>
    </source>
</reference>
<dbReference type="RefSeq" id="XP_013316040.1">
    <property type="nucleotide sequence ID" value="XM_013460586.1"/>
</dbReference>
<evidence type="ECO:0000256" key="4">
    <source>
        <dbReference type="SAM" id="SignalP"/>
    </source>
</evidence>
<dbReference type="Proteomes" id="UP000054342">
    <property type="component" value="Unassembled WGS sequence"/>
</dbReference>
<name>A0A0D2BSK3_9EURO</name>
<evidence type="ECO:0000313" key="5">
    <source>
        <dbReference type="EMBL" id="KIW55456.1"/>
    </source>
</evidence>
<evidence type="ECO:0000256" key="1">
    <source>
        <dbReference type="ARBA" id="ARBA00022801"/>
    </source>
</evidence>
<keyword evidence="1" id="KW-0378">Hydrolase</keyword>
<keyword evidence="2" id="KW-0325">Glycoprotein</keyword>
<dbReference type="CDD" id="cd07061">
    <property type="entry name" value="HP_HAP_like"/>
    <property type="match status" value="1"/>
</dbReference>
<sequence>MMALTRLFLVATLPSLALAVSPSLYDTYDFNPLEHLAGIAPYFEPNDPPRSPSPPDGCTVTKAAYLVRHAAINANDFDLESYISPFLSKLKNHTNVHWGDLPSLAFLSTWIPPSFAEEEHLTRVGKLEASQLGVEVSFRYPNFKAPRNVWSSTAERTVVSAESFIRGYEASDNSIKLVQIYESEEGGANTLTPYDSCPVYSSSAGSKQSQQYLSRWSKPYLTRLNHVFSSFNFTANDLVGMMELCGYETVIRGSSPFCSLDLFPPDAWLSFEYSQDIQYFYNTGYGQPVSGYIGFPWVNATMSLLGSDGGPNPQDIYVSFTHRELPPTVLVAMGLFNNTEFVGGHPNNSMPLDRINYSRAWVSSYILPFLTNIAIERMNCSARSGTYGDAGSSPYYRVLVNDSPQTLPGCYDGPNESCSSEGLSSWLADRAAMFGGYSTACKTSSEYKNSTDFVSFYQNGGDGSFVG</sequence>
<feature type="signal peptide" evidence="4">
    <location>
        <begin position="1"/>
        <end position="19"/>
    </location>
</feature>
<gene>
    <name evidence="5" type="ORF">PV05_04198</name>
</gene>
<feature type="disulfide bond" evidence="3">
    <location>
        <begin position="245"/>
        <end position="258"/>
    </location>
</feature>
<dbReference type="HOGENOM" id="CLU_020880_3_1_1"/>
<feature type="disulfide bond" evidence="3">
    <location>
        <begin position="58"/>
        <end position="380"/>
    </location>
</feature>
<evidence type="ECO:0000256" key="3">
    <source>
        <dbReference type="PIRSR" id="PIRSR000894-2"/>
    </source>
</evidence>
<organism evidence="5 6">
    <name type="scientific">Exophiala xenobiotica</name>
    <dbReference type="NCBI Taxonomy" id="348802"/>
    <lineage>
        <taxon>Eukaryota</taxon>
        <taxon>Fungi</taxon>
        <taxon>Dikarya</taxon>
        <taxon>Ascomycota</taxon>
        <taxon>Pezizomycotina</taxon>
        <taxon>Eurotiomycetes</taxon>
        <taxon>Chaetothyriomycetidae</taxon>
        <taxon>Chaetothyriales</taxon>
        <taxon>Herpotrichiellaceae</taxon>
        <taxon>Exophiala</taxon>
    </lineage>
</organism>
<dbReference type="AlphaFoldDB" id="A0A0D2BSK3"/>
<evidence type="ECO:0000256" key="2">
    <source>
        <dbReference type="ARBA" id="ARBA00023180"/>
    </source>
</evidence>
<dbReference type="Gene3D" id="3.40.50.1240">
    <property type="entry name" value="Phosphoglycerate mutase-like"/>
    <property type="match status" value="1"/>
</dbReference>
<dbReference type="GeneID" id="25326106"/>
<dbReference type="PIRSF" id="PIRSF000894">
    <property type="entry name" value="Acid_phosphatase"/>
    <property type="match status" value="1"/>
</dbReference>
<proteinExistence type="predicted"/>
<dbReference type="EMBL" id="KN847319">
    <property type="protein sequence ID" value="KIW55456.1"/>
    <property type="molecule type" value="Genomic_DNA"/>
</dbReference>
<dbReference type="FunFam" id="3.40.50.1240:FF:000065">
    <property type="entry name" value="Similar to histidine acid phosphatase"/>
    <property type="match status" value="1"/>
</dbReference>
<dbReference type="CDD" id="cd07040">
    <property type="entry name" value="HP"/>
    <property type="match status" value="1"/>
</dbReference>
<dbReference type="PANTHER" id="PTHR20963">
    <property type="entry name" value="MULTIPLE INOSITOL POLYPHOSPHATE PHOSPHATASE-RELATED"/>
    <property type="match status" value="1"/>
</dbReference>
<keyword evidence="4" id="KW-0732">Signal</keyword>
<dbReference type="SUPFAM" id="SSF53254">
    <property type="entry name" value="Phosphoglycerate mutase-like"/>
    <property type="match status" value="1"/>
</dbReference>
<keyword evidence="6" id="KW-1185">Reference proteome</keyword>
<dbReference type="PANTHER" id="PTHR20963:SF14">
    <property type="entry name" value="ACID PHOSPHATASE, PUTATIVE-RELATED"/>
    <property type="match status" value="1"/>
</dbReference>
<dbReference type="InterPro" id="IPR016274">
    <property type="entry name" value="Histidine_acid_Pase_euk"/>
</dbReference>
<keyword evidence="3" id="KW-1015">Disulfide bond</keyword>
<evidence type="ECO:0008006" key="7">
    <source>
        <dbReference type="Google" id="ProtNLM"/>
    </source>
</evidence>
<protein>
    <recommendedName>
        <fullName evidence="7">Acid phosphatase</fullName>
    </recommendedName>
</protein>
<dbReference type="STRING" id="348802.A0A0D2BSK3"/>
<dbReference type="GO" id="GO:0003993">
    <property type="term" value="F:acid phosphatase activity"/>
    <property type="evidence" value="ECO:0007669"/>
    <property type="project" value="TreeGrafter"/>
</dbReference>
<dbReference type="InterPro" id="IPR000560">
    <property type="entry name" value="His_Pase_clade-2"/>
</dbReference>
<feature type="disulfide bond" evidence="3">
    <location>
        <begin position="410"/>
        <end position="418"/>
    </location>
</feature>
<accession>A0A0D2BSK3</accession>
<dbReference type="Pfam" id="PF00328">
    <property type="entry name" value="His_Phos_2"/>
    <property type="match status" value="1"/>
</dbReference>
<evidence type="ECO:0000313" key="6">
    <source>
        <dbReference type="Proteomes" id="UP000054342"/>
    </source>
</evidence>
<dbReference type="OrthoDB" id="6509975at2759"/>
<dbReference type="InterPro" id="IPR029033">
    <property type="entry name" value="His_PPase_superfam"/>
</dbReference>
<feature type="chain" id="PRO_5002239300" description="Acid phosphatase" evidence="4">
    <location>
        <begin position="20"/>
        <end position="467"/>
    </location>
</feature>
<dbReference type="GO" id="GO:0009277">
    <property type="term" value="C:fungal-type cell wall"/>
    <property type="evidence" value="ECO:0007669"/>
    <property type="project" value="TreeGrafter"/>
</dbReference>